<evidence type="ECO:0000256" key="2">
    <source>
        <dbReference type="ARBA" id="ARBA00022723"/>
    </source>
</evidence>
<evidence type="ECO:0000256" key="9">
    <source>
        <dbReference type="PROSITE-ProRule" id="PRU00042"/>
    </source>
</evidence>
<dbReference type="InterPro" id="IPR058196">
    <property type="entry name" value="zf-C2H2_STOP1/2_C"/>
</dbReference>
<dbReference type="Pfam" id="PF23118">
    <property type="entry name" value="zf-C2H2_STOP2_C"/>
    <property type="match status" value="1"/>
</dbReference>
<evidence type="ECO:0000256" key="4">
    <source>
        <dbReference type="ARBA" id="ARBA00022771"/>
    </source>
</evidence>
<dbReference type="InterPro" id="IPR059161">
    <property type="entry name" value="Znf-C2H2_STOP1/2_3rd"/>
</dbReference>
<evidence type="ECO:0000256" key="1">
    <source>
        <dbReference type="ARBA" id="ARBA00004123"/>
    </source>
</evidence>
<dbReference type="InterPro" id="IPR044300">
    <property type="entry name" value="STOP1/2"/>
</dbReference>
<keyword evidence="4 9" id="KW-0863">Zinc-finger</keyword>
<dbReference type="GO" id="GO:0008270">
    <property type="term" value="F:zinc ion binding"/>
    <property type="evidence" value="ECO:0007669"/>
    <property type="project" value="UniProtKB-KW"/>
</dbReference>
<evidence type="ECO:0000256" key="10">
    <source>
        <dbReference type="SAM" id="MobiDB-lite"/>
    </source>
</evidence>
<dbReference type="OrthoDB" id="8113227at2759"/>
<organism evidence="12 13">
    <name type="scientific">Cocos nucifera</name>
    <name type="common">Coconut palm</name>
    <dbReference type="NCBI Taxonomy" id="13894"/>
    <lineage>
        <taxon>Eukaryota</taxon>
        <taxon>Viridiplantae</taxon>
        <taxon>Streptophyta</taxon>
        <taxon>Embryophyta</taxon>
        <taxon>Tracheophyta</taxon>
        <taxon>Spermatophyta</taxon>
        <taxon>Magnoliopsida</taxon>
        <taxon>Liliopsida</taxon>
        <taxon>Arecaceae</taxon>
        <taxon>Arecoideae</taxon>
        <taxon>Cocoseae</taxon>
        <taxon>Attaleinae</taxon>
        <taxon>Cocos</taxon>
    </lineage>
</organism>
<dbReference type="Proteomes" id="UP000797356">
    <property type="component" value="Chromosome 5"/>
</dbReference>
<dbReference type="InterPro" id="IPR013087">
    <property type="entry name" value="Znf_C2H2_type"/>
</dbReference>
<keyword evidence="13" id="KW-1185">Reference proteome</keyword>
<dbReference type="EMBL" id="CM017876">
    <property type="protein sequence ID" value="KAG1342354.1"/>
    <property type="molecule type" value="Genomic_DNA"/>
</dbReference>
<feature type="domain" description="C2H2-type" evidence="11">
    <location>
        <begin position="159"/>
        <end position="186"/>
    </location>
</feature>
<feature type="region of interest" description="Disordered" evidence="10">
    <location>
        <begin position="1"/>
        <end position="39"/>
    </location>
</feature>
<evidence type="ECO:0000256" key="5">
    <source>
        <dbReference type="ARBA" id="ARBA00022833"/>
    </source>
</evidence>
<evidence type="ECO:0000256" key="7">
    <source>
        <dbReference type="ARBA" id="ARBA00023163"/>
    </source>
</evidence>
<dbReference type="AlphaFoldDB" id="A0A8K0I9A4"/>
<evidence type="ECO:0000256" key="8">
    <source>
        <dbReference type="ARBA" id="ARBA00023242"/>
    </source>
</evidence>
<sequence length="372" mass="39846">MIGSGSRIPGHPSAGIDHSSIPISAAHGGDDSRPAPMASADPHLPLLNLSVLGQRMHSLHRFLSDLVDRRAPLAGDQLQLVSAEIASAVHQTILNGATLLASSQPSRPTPMAGVDPAVGKAADQIFSGPDPVSSAAAAAEEEGDIVVIDAAELLAERVHFCEICGKGFKRDANLRMHMRAHGNQFKTLEALSKQPEQDGIYPDGDGGGGGGGGRRKVRFSCPFAGCNRNRCHGRFRPLKSVVCVKNHFKRSHCRKMFSCRRCSNKSFSVMADLKSHLKHCGESRWRCSCGTSFSRKDKLFGHLALFEGHLPALGPGEKEVEEGKANELVVGGGEDTERGGGEPVGGECFDLEFFERLMKELEGIEGGNWPAR</sequence>
<dbReference type="Pfam" id="PF12874">
    <property type="entry name" value="zf-met"/>
    <property type="match status" value="1"/>
</dbReference>
<keyword evidence="6" id="KW-0805">Transcription regulation</keyword>
<evidence type="ECO:0000313" key="12">
    <source>
        <dbReference type="EMBL" id="KAG1342354.1"/>
    </source>
</evidence>
<reference evidence="12" key="2">
    <citation type="submission" date="2019-07" db="EMBL/GenBank/DDBJ databases">
        <authorList>
            <person name="Yang Y."/>
            <person name="Bocs S."/>
            <person name="Baudouin L."/>
        </authorList>
    </citation>
    <scope>NUCLEOTIDE SEQUENCE</scope>
    <source>
        <tissue evidence="12">Spear leaf of Hainan Tall coconut</tissue>
    </source>
</reference>
<dbReference type="SMART" id="SM00355">
    <property type="entry name" value="ZnF_C2H2"/>
    <property type="match status" value="3"/>
</dbReference>
<dbReference type="PROSITE" id="PS50157">
    <property type="entry name" value="ZINC_FINGER_C2H2_2"/>
    <property type="match status" value="1"/>
</dbReference>
<evidence type="ECO:0000259" key="11">
    <source>
        <dbReference type="PROSITE" id="PS50157"/>
    </source>
</evidence>
<proteinExistence type="predicted"/>
<reference evidence="12" key="1">
    <citation type="journal article" date="2017" name="Gigascience">
        <title>The genome draft of coconut (Cocos nucifera).</title>
        <authorList>
            <person name="Xiao Y."/>
            <person name="Xu P."/>
            <person name="Fan H."/>
            <person name="Baudouin L."/>
            <person name="Xia W."/>
            <person name="Bocs S."/>
            <person name="Xu J."/>
            <person name="Li Q."/>
            <person name="Guo A."/>
            <person name="Zhou L."/>
            <person name="Li J."/>
            <person name="Wu Y."/>
            <person name="Ma Z."/>
            <person name="Armero A."/>
            <person name="Issali A.E."/>
            <person name="Liu N."/>
            <person name="Peng M."/>
            <person name="Yang Y."/>
        </authorList>
    </citation>
    <scope>NUCLEOTIDE SEQUENCE</scope>
    <source>
        <tissue evidence="12">Spear leaf of Hainan Tall coconut</tissue>
    </source>
</reference>
<evidence type="ECO:0000313" key="13">
    <source>
        <dbReference type="Proteomes" id="UP000797356"/>
    </source>
</evidence>
<dbReference type="GO" id="GO:0010447">
    <property type="term" value="P:response to acidic pH"/>
    <property type="evidence" value="ECO:0007669"/>
    <property type="project" value="InterPro"/>
</dbReference>
<dbReference type="SUPFAM" id="SSF57667">
    <property type="entry name" value="beta-beta-alpha zinc fingers"/>
    <property type="match status" value="1"/>
</dbReference>
<dbReference type="Gene3D" id="3.30.160.60">
    <property type="entry name" value="Classic Zinc Finger"/>
    <property type="match status" value="2"/>
</dbReference>
<keyword evidence="8" id="KW-0539">Nucleus</keyword>
<comment type="subcellular location">
    <subcellularLocation>
        <location evidence="1">Nucleus</location>
    </subcellularLocation>
</comment>
<gene>
    <name evidence="12" type="ORF">COCNU_05G005830</name>
</gene>
<dbReference type="InterPro" id="IPR036236">
    <property type="entry name" value="Znf_C2H2_sf"/>
</dbReference>
<name>A0A8K0I9A4_COCNU</name>
<dbReference type="PANTHER" id="PTHR46352">
    <property type="entry name" value="PROTEIN SENSITIVE TO PROTON RHIZOTOXICITY 1"/>
    <property type="match status" value="1"/>
</dbReference>
<accession>A0A8K0I9A4</accession>
<keyword evidence="2" id="KW-0479">Metal-binding</keyword>
<keyword evidence="7" id="KW-0804">Transcription</keyword>
<protein>
    <submittedName>
        <fullName evidence="12">Protein SENSITIVE TO PROTON RHIZOTOXICITY 1</fullName>
    </submittedName>
</protein>
<evidence type="ECO:0000256" key="6">
    <source>
        <dbReference type="ARBA" id="ARBA00023015"/>
    </source>
</evidence>
<dbReference type="GO" id="GO:0005634">
    <property type="term" value="C:nucleus"/>
    <property type="evidence" value="ECO:0007669"/>
    <property type="project" value="UniProtKB-SubCell"/>
</dbReference>
<comment type="caution">
    <text evidence="12">The sequence shown here is derived from an EMBL/GenBank/DDBJ whole genome shotgun (WGS) entry which is preliminary data.</text>
</comment>
<dbReference type="PANTHER" id="PTHR46352:SF14">
    <property type="entry name" value="PROTEIN SENSITIVE TO PROTON RHIZOTOXICITY 2-LIKE"/>
    <property type="match status" value="1"/>
</dbReference>
<dbReference type="Pfam" id="PF23115">
    <property type="entry name" value="zf-C2H2_STOP2_3rd"/>
    <property type="match status" value="1"/>
</dbReference>
<dbReference type="PROSITE" id="PS00028">
    <property type="entry name" value="ZINC_FINGER_C2H2_1"/>
    <property type="match status" value="1"/>
</dbReference>
<keyword evidence="3" id="KW-0677">Repeat</keyword>
<dbReference type="FunFam" id="3.30.160.60:FF:000145">
    <property type="entry name" value="Zinc finger protein 574"/>
    <property type="match status" value="1"/>
</dbReference>
<evidence type="ECO:0000256" key="3">
    <source>
        <dbReference type="ARBA" id="ARBA00022737"/>
    </source>
</evidence>
<dbReference type="GO" id="GO:0010044">
    <property type="term" value="P:response to aluminum ion"/>
    <property type="evidence" value="ECO:0007669"/>
    <property type="project" value="InterPro"/>
</dbReference>
<keyword evidence="5" id="KW-0862">Zinc</keyword>